<sequence>MNQGQGQEDYADKGLDAIEKKAGQATGHNVDSTKMRSTNEKIVSRIPKEYCCSCENTT</sequence>
<protein>
    <submittedName>
        <fullName evidence="2">Uncharacterized protein</fullName>
    </submittedName>
</protein>
<feature type="compositionally biased region" description="Basic and acidic residues" evidence="1">
    <location>
        <begin position="31"/>
        <end position="40"/>
    </location>
</feature>
<accession>A0A9P4QEJ4</accession>
<evidence type="ECO:0000313" key="2">
    <source>
        <dbReference type="EMBL" id="KAF2723471.1"/>
    </source>
</evidence>
<evidence type="ECO:0000313" key="3">
    <source>
        <dbReference type="Proteomes" id="UP000799441"/>
    </source>
</evidence>
<dbReference type="OrthoDB" id="3050608at2759"/>
<dbReference type="AlphaFoldDB" id="A0A9P4QEJ4"/>
<proteinExistence type="predicted"/>
<name>A0A9P4QEJ4_9PEZI</name>
<evidence type="ECO:0000256" key="1">
    <source>
        <dbReference type="SAM" id="MobiDB-lite"/>
    </source>
</evidence>
<comment type="caution">
    <text evidence="2">The sequence shown here is derived from an EMBL/GenBank/DDBJ whole genome shotgun (WGS) entry which is preliminary data.</text>
</comment>
<feature type="region of interest" description="Disordered" evidence="1">
    <location>
        <begin position="1"/>
        <end position="40"/>
    </location>
</feature>
<organism evidence="2 3">
    <name type="scientific">Polychaeton citri CBS 116435</name>
    <dbReference type="NCBI Taxonomy" id="1314669"/>
    <lineage>
        <taxon>Eukaryota</taxon>
        <taxon>Fungi</taxon>
        <taxon>Dikarya</taxon>
        <taxon>Ascomycota</taxon>
        <taxon>Pezizomycotina</taxon>
        <taxon>Dothideomycetes</taxon>
        <taxon>Dothideomycetidae</taxon>
        <taxon>Capnodiales</taxon>
        <taxon>Capnodiaceae</taxon>
        <taxon>Polychaeton</taxon>
    </lineage>
</organism>
<keyword evidence="3" id="KW-1185">Reference proteome</keyword>
<feature type="compositionally biased region" description="Basic and acidic residues" evidence="1">
    <location>
        <begin position="10"/>
        <end position="22"/>
    </location>
</feature>
<dbReference type="Proteomes" id="UP000799441">
    <property type="component" value="Unassembled WGS sequence"/>
</dbReference>
<dbReference type="EMBL" id="MU003776">
    <property type="protein sequence ID" value="KAF2723471.1"/>
    <property type="molecule type" value="Genomic_DNA"/>
</dbReference>
<gene>
    <name evidence="2" type="ORF">K431DRAFT_282925</name>
</gene>
<reference evidence="2" key="1">
    <citation type="journal article" date="2020" name="Stud. Mycol.">
        <title>101 Dothideomycetes genomes: a test case for predicting lifestyles and emergence of pathogens.</title>
        <authorList>
            <person name="Haridas S."/>
            <person name="Albert R."/>
            <person name="Binder M."/>
            <person name="Bloem J."/>
            <person name="Labutti K."/>
            <person name="Salamov A."/>
            <person name="Andreopoulos B."/>
            <person name="Baker S."/>
            <person name="Barry K."/>
            <person name="Bills G."/>
            <person name="Bluhm B."/>
            <person name="Cannon C."/>
            <person name="Castanera R."/>
            <person name="Culley D."/>
            <person name="Daum C."/>
            <person name="Ezra D."/>
            <person name="Gonzalez J."/>
            <person name="Henrissat B."/>
            <person name="Kuo A."/>
            <person name="Liang C."/>
            <person name="Lipzen A."/>
            <person name="Lutzoni F."/>
            <person name="Magnuson J."/>
            <person name="Mondo S."/>
            <person name="Nolan M."/>
            <person name="Ohm R."/>
            <person name="Pangilinan J."/>
            <person name="Park H.-J."/>
            <person name="Ramirez L."/>
            <person name="Alfaro M."/>
            <person name="Sun H."/>
            <person name="Tritt A."/>
            <person name="Yoshinaga Y."/>
            <person name="Zwiers L.-H."/>
            <person name="Turgeon B."/>
            <person name="Goodwin S."/>
            <person name="Spatafora J."/>
            <person name="Crous P."/>
            <person name="Grigoriev I."/>
        </authorList>
    </citation>
    <scope>NUCLEOTIDE SEQUENCE</scope>
    <source>
        <strain evidence="2">CBS 116435</strain>
    </source>
</reference>